<dbReference type="FunFam" id="3.20.20.80:FF:000020">
    <property type="entry name" value="Beta-glucosidase 12"/>
    <property type="match status" value="1"/>
</dbReference>
<evidence type="ECO:0000256" key="1">
    <source>
        <dbReference type="ARBA" id="ARBA00010838"/>
    </source>
</evidence>
<organism evidence="6 7">
    <name type="scientific">Quercus rubra</name>
    <name type="common">Northern red oak</name>
    <name type="synonym">Quercus borealis</name>
    <dbReference type="NCBI Taxonomy" id="3512"/>
    <lineage>
        <taxon>Eukaryota</taxon>
        <taxon>Viridiplantae</taxon>
        <taxon>Streptophyta</taxon>
        <taxon>Embryophyta</taxon>
        <taxon>Tracheophyta</taxon>
        <taxon>Spermatophyta</taxon>
        <taxon>Magnoliopsida</taxon>
        <taxon>eudicotyledons</taxon>
        <taxon>Gunneridae</taxon>
        <taxon>Pentapetalae</taxon>
        <taxon>rosids</taxon>
        <taxon>fabids</taxon>
        <taxon>Fagales</taxon>
        <taxon>Fagaceae</taxon>
        <taxon>Quercus</taxon>
    </lineage>
</organism>
<comment type="caution">
    <text evidence="6">The sequence shown here is derived from an EMBL/GenBank/DDBJ whole genome shotgun (WGS) entry which is preliminary data.</text>
</comment>
<dbReference type="Proteomes" id="UP001324115">
    <property type="component" value="Unassembled WGS sequence"/>
</dbReference>
<feature type="chain" id="PRO_5043001071" description="Beta-glucosidase 12-like" evidence="5">
    <location>
        <begin position="24"/>
        <end position="509"/>
    </location>
</feature>
<dbReference type="GO" id="GO:0005975">
    <property type="term" value="P:carbohydrate metabolic process"/>
    <property type="evidence" value="ECO:0007669"/>
    <property type="project" value="InterPro"/>
</dbReference>
<gene>
    <name evidence="6" type="ORF">RGQ29_001885</name>
</gene>
<evidence type="ECO:0000256" key="2">
    <source>
        <dbReference type="ARBA" id="ARBA00022801"/>
    </source>
</evidence>
<keyword evidence="3" id="KW-0326">Glycosidase</keyword>
<dbReference type="PROSITE" id="PS00653">
    <property type="entry name" value="GLYCOSYL_HYDROL_F1_2"/>
    <property type="match status" value="1"/>
</dbReference>
<evidence type="ECO:0000313" key="7">
    <source>
        <dbReference type="Proteomes" id="UP001324115"/>
    </source>
</evidence>
<sequence length="509" mass="58065">MAFQGYPGLGLLVLLGLLTNVIAVSSSHDIASFNRSSFPKGFIFGTASSSYQYEGAAKEDGRGPSIWDTYTHEHPDWIRDGSNGDVANDQYHHYKKDVRIMKKMNLDVYRFSISWSRVLPKGKLSGGVNQEGIEYYNKLINRLLGKGIKPFVTMFHWDLPQALEDEYGGFLSPQIVDDFRDYAELLFKEFGDRVKHWITLNEPWSYSYGGYAAKALAPGRCSAWQNLNCTGGDSGTEPYLVSHHELFSHAAAVELYKKKYQAAQKGVIGITIVSHWFVPFSNAKRDQKAAERAVDFMLGWFLNPLINGDYPQSMRSLVKDRLPKFTKEQSKLVKGSFDFIGLNYYTANYAAYAPQPYGDRASLLTDSSANLTTSRNGIPIGPPAASSWLFVYPRGFRDLLLYIKKKYHNPLIYITENGIDEFNNATLSLKEALVDPQRIDYYHKHLLYLHRAIKDGVNVKGYFAWSLLDNFEWSSGYIVRFGINFVDYKNGNKRYPKHSARWFKNFLKK</sequence>
<evidence type="ECO:0000313" key="6">
    <source>
        <dbReference type="EMBL" id="KAK4608258.1"/>
    </source>
</evidence>
<accession>A0AAN7J7T6</accession>
<protein>
    <recommendedName>
        <fullName evidence="8">Beta-glucosidase 12-like</fullName>
    </recommendedName>
</protein>
<evidence type="ECO:0000256" key="4">
    <source>
        <dbReference type="RuleBase" id="RU003690"/>
    </source>
</evidence>
<keyword evidence="5" id="KW-0732">Signal</keyword>
<keyword evidence="7" id="KW-1185">Reference proteome</keyword>
<dbReference type="AlphaFoldDB" id="A0AAN7J7T6"/>
<dbReference type="EMBL" id="JAXUIC010000001">
    <property type="protein sequence ID" value="KAK4608258.1"/>
    <property type="molecule type" value="Genomic_DNA"/>
</dbReference>
<keyword evidence="2" id="KW-0378">Hydrolase</keyword>
<dbReference type="GO" id="GO:0008422">
    <property type="term" value="F:beta-glucosidase activity"/>
    <property type="evidence" value="ECO:0007669"/>
    <property type="project" value="TreeGrafter"/>
</dbReference>
<dbReference type="PANTHER" id="PTHR10353:SF137">
    <property type="entry name" value="MYROSINASE 3-RELATED"/>
    <property type="match status" value="1"/>
</dbReference>
<dbReference type="InterPro" id="IPR033132">
    <property type="entry name" value="GH_1_N_CS"/>
</dbReference>
<proteinExistence type="inferred from homology"/>
<dbReference type="PRINTS" id="PR00131">
    <property type="entry name" value="GLHYDRLASE1"/>
</dbReference>
<reference evidence="6 7" key="1">
    <citation type="journal article" date="2023" name="G3 (Bethesda)">
        <title>A haplotype-resolved chromosome-scale genome for Quercus rubra L. provides insights into the genetics of adaptive traits for red oak species.</title>
        <authorList>
            <person name="Kapoor B."/>
            <person name="Jenkins J."/>
            <person name="Schmutz J."/>
            <person name="Zhebentyayeva T."/>
            <person name="Kuelheim C."/>
            <person name="Coggeshall M."/>
            <person name="Heim C."/>
            <person name="Lasky J.R."/>
            <person name="Leites L."/>
            <person name="Islam-Faridi N."/>
            <person name="Romero-Severson J."/>
            <person name="DeLeo V.L."/>
            <person name="Lucas S.M."/>
            <person name="Lazic D."/>
            <person name="Gailing O."/>
            <person name="Carlson J."/>
            <person name="Staton M."/>
        </authorList>
    </citation>
    <scope>NUCLEOTIDE SEQUENCE [LARGE SCALE GENOMIC DNA]</scope>
    <source>
        <strain evidence="6">Pseudo-F2</strain>
    </source>
</reference>
<evidence type="ECO:0000256" key="3">
    <source>
        <dbReference type="ARBA" id="ARBA00023295"/>
    </source>
</evidence>
<dbReference type="InterPro" id="IPR017853">
    <property type="entry name" value="GH"/>
</dbReference>
<name>A0AAN7J7T6_QUERU</name>
<comment type="similarity">
    <text evidence="1 4">Belongs to the glycosyl hydrolase 1 family.</text>
</comment>
<evidence type="ECO:0008006" key="8">
    <source>
        <dbReference type="Google" id="ProtNLM"/>
    </source>
</evidence>
<dbReference type="Gene3D" id="3.20.20.80">
    <property type="entry name" value="Glycosidases"/>
    <property type="match status" value="1"/>
</dbReference>
<dbReference type="PANTHER" id="PTHR10353">
    <property type="entry name" value="GLYCOSYL HYDROLASE"/>
    <property type="match status" value="1"/>
</dbReference>
<dbReference type="SUPFAM" id="SSF51445">
    <property type="entry name" value="(Trans)glycosidases"/>
    <property type="match status" value="1"/>
</dbReference>
<evidence type="ECO:0000256" key="5">
    <source>
        <dbReference type="SAM" id="SignalP"/>
    </source>
</evidence>
<feature type="signal peptide" evidence="5">
    <location>
        <begin position="1"/>
        <end position="23"/>
    </location>
</feature>
<dbReference type="Pfam" id="PF00232">
    <property type="entry name" value="Glyco_hydro_1"/>
    <property type="match status" value="1"/>
</dbReference>
<dbReference type="InterPro" id="IPR001360">
    <property type="entry name" value="Glyco_hydro_1"/>
</dbReference>